<dbReference type="Proteomes" id="UP001341281">
    <property type="component" value="Chromosome 06"/>
</dbReference>
<accession>A0AAQ3TQL6</accession>
<sequence>MDDPTSVHDNLHFRSYQISVASSPFTMLSLSRRNQKETYSKAINCKPSTPAFRLIAQSRQIQSCCLGPKDSYKPIHCTYKINNSGHLYIQETEKGLT</sequence>
<protein>
    <submittedName>
        <fullName evidence="1">Uncharacterized protein</fullName>
    </submittedName>
</protein>
<evidence type="ECO:0000313" key="1">
    <source>
        <dbReference type="EMBL" id="WVZ78599.1"/>
    </source>
</evidence>
<organism evidence="1 2">
    <name type="scientific">Paspalum notatum var. saurae</name>
    <dbReference type="NCBI Taxonomy" id="547442"/>
    <lineage>
        <taxon>Eukaryota</taxon>
        <taxon>Viridiplantae</taxon>
        <taxon>Streptophyta</taxon>
        <taxon>Embryophyta</taxon>
        <taxon>Tracheophyta</taxon>
        <taxon>Spermatophyta</taxon>
        <taxon>Magnoliopsida</taxon>
        <taxon>Liliopsida</taxon>
        <taxon>Poales</taxon>
        <taxon>Poaceae</taxon>
        <taxon>PACMAD clade</taxon>
        <taxon>Panicoideae</taxon>
        <taxon>Andropogonodae</taxon>
        <taxon>Paspaleae</taxon>
        <taxon>Paspalinae</taxon>
        <taxon>Paspalum</taxon>
    </lineage>
</organism>
<evidence type="ECO:0000313" key="2">
    <source>
        <dbReference type="Proteomes" id="UP001341281"/>
    </source>
</evidence>
<name>A0AAQ3TQL6_PASNO</name>
<proteinExistence type="predicted"/>
<gene>
    <name evidence="1" type="ORF">U9M48_026285</name>
</gene>
<dbReference type="AlphaFoldDB" id="A0AAQ3TQL6"/>
<dbReference type="EMBL" id="CP144750">
    <property type="protein sequence ID" value="WVZ78599.1"/>
    <property type="molecule type" value="Genomic_DNA"/>
</dbReference>
<feature type="non-terminal residue" evidence="1">
    <location>
        <position position="1"/>
    </location>
</feature>
<reference evidence="1 2" key="1">
    <citation type="submission" date="2024-02" db="EMBL/GenBank/DDBJ databases">
        <title>High-quality chromosome-scale genome assembly of Pensacola bahiagrass (Paspalum notatum Flugge var. saurae).</title>
        <authorList>
            <person name="Vega J.M."/>
            <person name="Podio M."/>
            <person name="Orjuela J."/>
            <person name="Siena L.A."/>
            <person name="Pessino S.C."/>
            <person name="Combes M.C."/>
            <person name="Mariac C."/>
            <person name="Albertini E."/>
            <person name="Pupilli F."/>
            <person name="Ortiz J.P.A."/>
            <person name="Leblanc O."/>
        </authorList>
    </citation>
    <scope>NUCLEOTIDE SEQUENCE [LARGE SCALE GENOMIC DNA]</scope>
    <source>
        <strain evidence="1">R1</strain>
        <tissue evidence="1">Leaf</tissue>
    </source>
</reference>
<keyword evidence="2" id="KW-1185">Reference proteome</keyword>